<dbReference type="Pfam" id="PF00126">
    <property type="entry name" value="HTH_1"/>
    <property type="match status" value="1"/>
</dbReference>
<protein>
    <submittedName>
        <fullName evidence="3">Transcriptional regulator, LysR family-like protein</fullName>
    </submittedName>
</protein>
<dbReference type="KEGG" id="rta:Rta_13220"/>
<dbReference type="eggNOG" id="COG2005">
    <property type="taxonomic scope" value="Bacteria"/>
</dbReference>
<dbReference type="InterPro" id="IPR036388">
    <property type="entry name" value="WH-like_DNA-bd_sf"/>
</dbReference>
<gene>
    <name evidence="3" type="ordered locus">Rta_13220</name>
</gene>
<reference evidence="4" key="1">
    <citation type="submission" date="2006-01" db="EMBL/GenBank/DDBJ databases">
        <title>Genome of the cyst-dividing bacterium Ramlibacter tataouinensis.</title>
        <authorList>
            <person name="Barakat M."/>
            <person name="Ortet P."/>
            <person name="De Luca G."/>
            <person name="Jourlin-Castelli C."/>
            <person name="Ansaldi M."/>
            <person name="Py B."/>
            <person name="Fichant G."/>
            <person name="Coutinho P."/>
            <person name="Voulhoux R."/>
            <person name="Bastien O."/>
            <person name="Roy S."/>
            <person name="Marechal E."/>
            <person name="Henrissat B."/>
            <person name="Quentin Y."/>
            <person name="Noirot P."/>
            <person name="Filloux A."/>
            <person name="Mejean V."/>
            <person name="DuBow M."/>
            <person name="Barras F."/>
            <person name="Heulin T."/>
        </authorList>
    </citation>
    <scope>NUCLEOTIDE SEQUENCE [LARGE SCALE GENOMIC DNA]</scope>
    <source>
        <strain evidence="4">ATCC BAA-407 / DSM 14655 / LMG 21543 / TTB310</strain>
    </source>
</reference>
<evidence type="ECO:0000259" key="1">
    <source>
        <dbReference type="Pfam" id="PF00126"/>
    </source>
</evidence>
<accession>F5Y2P6</accession>
<dbReference type="InterPro" id="IPR036390">
    <property type="entry name" value="WH_DNA-bd_sf"/>
</dbReference>
<dbReference type="Proteomes" id="UP000008385">
    <property type="component" value="Chromosome"/>
</dbReference>
<dbReference type="OrthoDB" id="9805928at2"/>
<evidence type="ECO:0000313" key="3">
    <source>
        <dbReference type="EMBL" id="AEG92409.1"/>
    </source>
</evidence>
<dbReference type="PANTHER" id="PTHR38431:SF1">
    <property type="entry name" value="BLL2305 PROTEIN"/>
    <property type="match status" value="1"/>
</dbReference>
<dbReference type="EMBL" id="CP000245">
    <property type="protein sequence ID" value="AEG92409.1"/>
    <property type="molecule type" value="Genomic_DNA"/>
</dbReference>
<dbReference type="GO" id="GO:0003700">
    <property type="term" value="F:DNA-binding transcription factor activity"/>
    <property type="evidence" value="ECO:0007669"/>
    <property type="project" value="InterPro"/>
</dbReference>
<dbReference type="PANTHER" id="PTHR38431">
    <property type="entry name" value="BLL2305 PROTEIN"/>
    <property type="match status" value="1"/>
</dbReference>
<keyword evidence="4" id="KW-1185">Reference proteome</keyword>
<sequence length="368" mass="39739">MHKIELSYGLVGAASARALRNPLMDLLQAVQREGSISGAARSLGQSYRHVWGELKRWEAELGHGLIVWDKGQPARLSAFGEKLLWAERQAQARLAPQIEALHADLERAFAVAFDDAAQVLTLHASHDDALALLREHAAAQHRLHLDVRFMGSVDAIAALNEGRCTLAGFHTPPSPAPGTLAQRTYQPLLQPGLHKIIGFARRRQGLVVAPGNPLGLASLADAARRGARYVNRPLGSGTRVLAEELLAQAGLQPAALRGWDHAEPSHAAVVQAVASGAADAGLAIEAAAQGRGLGFVPLVEEDYWLVCLKSALEQPPLRALREVLASPAWQQRLAALPGYRSERGGEVLSLRRQLPWWRFAAPKRKGRG</sequence>
<evidence type="ECO:0000313" key="4">
    <source>
        <dbReference type="Proteomes" id="UP000008385"/>
    </source>
</evidence>
<dbReference type="eggNOG" id="COG1910">
    <property type="taxonomic scope" value="Bacteria"/>
</dbReference>
<dbReference type="Pfam" id="PF12727">
    <property type="entry name" value="PBP_like"/>
    <property type="match status" value="1"/>
</dbReference>
<feature type="domain" description="PBP" evidence="2">
    <location>
        <begin position="137"/>
        <end position="324"/>
    </location>
</feature>
<name>F5Y2P6_RAMTT</name>
<dbReference type="Gene3D" id="1.10.10.10">
    <property type="entry name" value="Winged helix-like DNA-binding domain superfamily/Winged helix DNA-binding domain"/>
    <property type="match status" value="1"/>
</dbReference>
<dbReference type="SUPFAM" id="SSF46785">
    <property type="entry name" value="Winged helix' DNA-binding domain"/>
    <property type="match status" value="1"/>
</dbReference>
<feature type="domain" description="HTH lysR-type" evidence="1">
    <location>
        <begin position="24"/>
        <end position="81"/>
    </location>
</feature>
<reference evidence="3 4" key="2">
    <citation type="journal article" date="2011" name="PLoS ONE">
        <title>The Cyst-Dividing Bacterium Ramlibacter tataouinensis TTB310 Genome Reveals a Well-Stocked Toolbox for Adaptation to a Desert Environment.</title>
        <authorList>
            <person name="De Luca G."/>
            <person name="Barakat M."/>
            <person name="Ortet P."/>
            <person name="Fochesato S."/>
            <person name="Jourlin-Castelli C."/>
            <person name="Ansaldi M."/>
            <person name="Py B."/>
            <person name="Fichant G."/>
            <person name="Coutinho P.M."/>
            <person name="Voulhoux R."/>
            <person name="Bastien O."/>
            <person name="Marechal E."/>
            <person name="Henrissat B."/>
            <person name="Quentin Y."/>
            <person name="Noirot P."/>
            <person name="Filloux A."/>
            <person name="Mejean V."/>
            <person name="Dubow M.S."/>
            <person name="Barras F."/>
            <person name="Barbe V."/>
            <person name="Weissenbach J."/>
            <person name="Mihalcescu I."/>
            <person name="Vermeglio A."/>
            <person name="Achouak W."/>
            <person name="Heulin T."/>
        </authorList>
    </citation>
    <scope>NUCLEOTIDE SEQUENCE [LARGE SCALE GENOMIC DNA]</scope>
    <source>
        <strain evidence="4">ATCC BAA-407 / DSM 14655 / LMG 21543 / TTB310</strain>
    </source>
</reference>
<proteinExistence type="predicted"/>
<evidence type="ECO:0000259" key="2">
    <source>
        <dbReference type="Pfam" id="PF12727"/>
    </source>
</evidence>
<dbReference type="STRING" id="365046.Rta_13220"/>
<organism evidence="3 4">
    <name type="scientific">Ramlibacter tataouinensis (strain ATCC BAA-407 / DSM 14655 / LMG 21543 / TTB310)</name>
    <dbReference type="NCBI Taxonomy" id="365046"/>
    <lineage>
        <taxon>Bacteria</taxon>
        <taxon>Pseudomonadati</taxon>
        <taxon>Pseudomonadota</taxon>
        <taxon>Betaproteobacteria</taxon>
        <taxon>Burkholderiales</taxon>
        <taxon>Comamonadaceae</taxon>
        <taxon>Ramlibacter</taxon>
    </lineage>
</organism>
<dbReference type="RefSeq" id="WP_013900642.1">
    <property type="nucleotide sequence ID" value="NC_015677.1"/>
</dbReference>
<dbReference type="SUPFAM" id="SSF53850">
    <property type="entry name" value="Periplasmic binding protein-like II"/>
    <property type="match status" value="1"/>
</dbReference>
<dbReference type="PATRIC" id="fig|365046.3.peg.1352"/>
<dbReference type="InterPro" id="IPR024370">
    <property type="entry name" value="PBP_domain"/>
</dbReference>
<dbReference type="HOGENOM" id="CLU_064037_0_0_4"/>
<dbReference type="InterPro" id="IPR000847">
    <property type="entry name" value="LysR_HTH_N"/>
</dbReference>
<dbReference type="AlphaFoldDB" id="F5Y2P6"/>
<dbReference type="Gene3D" id="3.40.190.10">
    <property type="entry name" value="Periplasmic binding protein-like II"/>
    <property type="match status" value="1"/>
</dbReference>